<evidence type="ECO:0000256" key="5">
    <source>
        <dbReference type="ARBA" id="ARBA00022989"/>
    </source>
</evidence>
<dbReference type="Pfam" id="PF00083">
    <property type="entry name" value="Sugar_tr"/>
    <property type="match status" value="1"/>
</dbReference>
<dbReference type="PROSITE" id="PS00216">
    <property type="entry name" value="SUGAR_TRANSPORT_1"/>
    <property type="match status" value="1"/>
</dbReference>
<sequence length="554" mass="62416">MAEAIYTKNTVVNIDINEFQPRLGRYVIYQSLEAQKRHVSSIPFSSSPYSLYSLFNKTLVKMQKYQLLCILFVTFGSIFYGYDSGCTTSVLAYTSFIEYFNLDATTIGAFGSAYYGGGAVGCFLNYYLPDKYGRLRTIQLSCVIALIGSAMQAGASNFPVFCTGRVLTGIGTGIIFSVCPTYASEIATPEIRGRVGSLYAFNVNFAYMLTEWMGLGFYYIKGNAAWRTLLAIQLVPASFMLIASFWMPFSPRWLIMKGREEEALEVLRKLHAGVEGHEEDFYIKEFHQIKTQYQIDKANKLGLVAIFKKKSYRKRMYLILLFVSFCQFTGIIPLQNYQVTIYTKLGFTNVFSLVLTGIWGTLGCLSTITASQIVDRMGRRHLMFVSYSFMIPGGILLVALWASFEATNSTNYAIGKAVIFGMFFYGFGYGGFMNTFFPTYCTEIMPTNIRATGTASGYALFNLIVIMLVQVTPMAIEAISWKYFMIFVICDIIFIVIFVIFYPETKNKTLEEISAIFGDEIAETLEEAGQHVDEVLHEHEKAVHHIDEVPVKSA</sequence>
<evidence type="ECO:0000256" key="4">
    <source>
        <dbReference type="ARBA" id="ARBA00022692"/>
    </source>
</evidence>
<dbReference type="Proteomes" id="UP000078343">
    <property type="component" value="Unassembled WGS sequence"/>
</dbReference>
<organism evidence="10 11">
    <name type="scientific">Fonsecaea erecta</name>
    <dbReference type="NCBI Taxonomy" id="1367422"/>
    <lineage>
        <taxon>Eukaryota</taxon>
        <taxon>Fungi</taxon>
        <taxon>Dikarya</taxon>
        <taxon>Ascomycota</taxon>
        <taxon>Pezizomycotina</taxon>
        <taxon>Eurotiomycetes</taxon>
        <taxon>Chaetothyriomycetidae</taxon>
        <taxon>Chaetothyriales</taxon>
        <taxon>Herpotrichiellaceae</taxon>
        <taxon>Fonsecaea</taxon>
    </lineage>
</organism>
<feature type="transmembrane region" description="Helical" evidence="8">
    <location>
        <begin position="102"/>
        <end position="128"/>
    </location>
</feature>
<dbReference type="PROSITE" id="PS50850">
    <property type="entry name" value="MFS"/>
    <property type="match status" value="1"/>
</dbReference>
<dbReference type="InterPro" id="IPR003663">
    <property type="entry name" value="Sugar/inositol_transpt"/>
</dbReference>
<evidence type="ECO:0000256" key="1">
    <source>
        <dbReference type="ARBA" id="ARBA00004141"/>
    </source>
</evidence>
<keyword evidence="5 8" id="KW-1133">Transmembrane helix</keyword>
<dbReference type="Gene3D" id="1.20.1250.20">
    <property type="entry name" value="MFS general substrate transporter like domains"/>
    <property type="match status" value="1"/>
</dbReference>
<feature type="transmembrane region" description="Helical" evidence="8">
    <location>
        <begin position="226"/>
        <end position="249"/>
    </location>
</feature>
<evidence type="ECO:0000256" key="7">
    <source>
        <dbReference type="RuleBase" id="RU003346"/>
    </source>
</evidence>
<dbReference type="SUPFAM" id="SSF103473">
    <property type="entry name" value="MFS general substrate transporter"/>
    <property type="match status" value="1"/>
</dbReference>
<feature type="domain" description="Major facilitator superfamily (MFS) profile" evidence="9">
    <location>
        <begin position="69"/>
        <end position="506"/>
    </location>
</feature>
<evidence type="ECO:0000256" key="3">
    <source>
        <dbReference type="ARBA" id="ARBA00022448"/>
    </source>
</evidence>
<feature type="transmembrane region" description="Helical" evidence="8">
    <location>
        <begin position="199"/>
        <end position="220"/>
    </location>
</feature>
<keyword evidence="3 7" id="KW-0813">Transport</keyword>
<dbReference type="InterPro" id="IPR050360">
    <property type="entry name" value="MFS_Sugar_Transporters"/>
</dbReference>
<feature type="transmembrane region" description="Helical" evidence="8">
    <location>
        <begin position="482"/>
        <end position="502"/>
    </location>
</feature>
<keyword evidence="4 8" id="KW-0812">Transmembrane</keyword>
<dbReference type="InterPro" id="IPR005829">
    <property type="entry name" value="Sugar_transporter_CS"/>
</dbReference>
<keyword evidence="11" id="KW-1185">Reference proteome</keyword>
<evidence type="ECO:0000256" key="2">
    <source>
        <dbReference type="ARBA" id="ARBA00010992"/>
    </source>
</evidence>
<evidence type="ECO:0000313" key="11">
    <source>
        <dbReference type="Proteomes" id="UP000078343"/>
    </source>
</evidence>
<dbReference type="AlphaFoldDB" id="A0A178ZIJ9"/>
<dbReference type="EMBL" id="LVYI01000005">
    <property type="protein sequence ID" value="OAP59246.1"/>
    <property type="molecule type" value="Genomic_DNA"/>
</dbReference>
<dbReference type="InterPro" id="IPR036259">
    <property type="entry name" value="MFS_trans_sf"/>
</dbReference>
<dbReference type="PANTHER" id="PTHR48022:SF11">
    <property type="entry name" value="MONOSACCHARIDE TRANSPORTER (HXT8), PUTATIVE (AFU_ORTHOLOGUE AFUA_2G08120)-RELATED"/>
    <property type="match status" value="1"/>
</dbReference>
<evidence type="ECO:0000259" key="9">
    <source>
        <dbReference type="PROSITE" id="PS50850"/>
    </source>
</evidence>
<feature type="transmembrane region" description="Helical" evidence="8">
    <location>
        <begin position="346"/>
        <end position="370"/>
    </location>
</feature>
<feature type="transmembrane region" description="Helical" evidence="8">
    <location>
        <begin position="382"/>
        <end position="402"/>
    </location>
</feature>
<dbReference type="FunFam" id="1.20.1250.20:FF:000134">
    <property type="entry name" value="MFS sugar transporter protein"/>
    <property type="match status" value="1"/>
</dbReference>
<dbReference type="GO" id="GO:0016020">
    <property type="term" value="C:membrane"/>
    <property type="evidence" value="ECO:0007669"/>
    <property type="project" value="UniProtKB-SubCell"/>
</dbReference>
<dbReference type="PANTHER" id="PTHR48022">
    <property type="entry name" value="PLASTIDIC GLUCOSE TRANSPORTER 4"/>
    <property type="match status" value="1"/>
</dbReference>
<keyword evidence="6 8" id="KW-0472">Membrane</keyword>
<dbReference type="InterPro" id="IPR005828">
    <property type="entry name" value="MFS_sugar_transport-like"/>
</dbReference>
<feature type="transmembrane region" description="Helical" evidence="8">
    <location>
        <begin position="140"/>
        <end position="160"/>
    </location>
</feature>
<feature type="transmembrane region" description="Helical" evidence="8">
    <location>
        <begin position="166"/>
        <end position="187"/>
    </location>
</feature>
<gene>
    <name evidence="10" type="ORF">AYL99_06544</name>
</gene>
<feature type="transmembrane region" description="Helical" evidence="8">
    <location>
        <begin position="414"/>
        <end position="437"/>
    </location>
</feature>
<dbReference type="PROSITE" id="PS00217">
    <property type="entry name" value="SUGAR_TRANSPORT_2"/>
    <property type="match status" value="1"/>
</dbReference>
<accession>A0A178ZIJ9</accession>
<dbReference type="NCBIfam" id="TIGR00879">
    <property type="entry name" value="SP"/>
    <property type="match status" value="1"/>
</dbReference>
<feature type="transmembrane region" description="Helical" evidence="8">
    <location>
        <begin position="65"/>
        <end position="82"/>
    </location>
</feature>
<dbReference type="GO" id="GO:0005351">
    <property type="term" value="F:carbohydrate:proton symporter activity"/>
    <property type="evidence" value="ECO:0007669"/>
    <property type="project" value="TreeGrafter"/>
</dbReference>
<feature type="transmembrane region" description="Helical" evidence="8">
    <location>
        <begin position="316"/>
        <end position="334"/>
    </location>
</feature>
<reference evidence="10 11" key="1">
    <citation type="submission" date="2016-04" db="EMBL/GenBank/DDBJ databases">
        <title>Draft genome of Fonsecaea erecta CBS 125763.</title>
        <authorList>
            <person name="Weiss V.A."/>
            <person name="Vicente V.A."/>
            <person name="Raittz R.T."/>
            <person name="Moreno L.F."/>
            <person name="De Souza E.M."/>
            <person name="Pedrosa F.O."/>
            <person name="Steffens M.B."/>
            <person name="Faoro H."/>
            <person name="Tadra-Sfeir M.Z."/>
            <person name="Najafzadeh M.J."/>
            <person name="Felipe M.S."/>
            <person name="Teixeira M."/>
            <person name="Sun J."/>
            <person name="Xi L."/>
            <person name="Gomes R."/>
            <person name="De Azevedo C.M."/>
            <person name="Salgado C.G."/>
            <person name="Da Silva M.B."/>
            <person name="Nascimento M.F."/>
            <person name="Queiroz-Telles F."/>
            <person name="Attili D.S."/>
            <person name="Gorbushina A."/>
        </authorList>
    </citation>
    <scope>NUCLEOTIDE SEQUENCE [LARGE SCALE GENOMIC DNA]</scope>
    <source>
        <strain evidence="10 11">CBS 125763</strain>
    </source>
</reference>
<proteinExistence type="inferred from homology"/>
<comment type="subcellular location">
    <subcellularLocation>
        <location evidence="1">Membrane</location>
        <topology evidence="1">Multi-pass membrane protein</topology>
    </subcellularLocation>
</comment>
<name>A0A178ZIJ9_9EURO</name>
<dbReference type="PRINTS" id="PR00171">
    <property type="entry name" value="SUGRTRNSPORT"/>
</dbReference>
<evidence type="ECO:0000256" key="6">
    <source>
        <dbReference type="ARBA" id="ARBA00023136"/>
    </source>
</evidence>
<dbReference type="GeneID" id="30010712"/>
<dbReference type="InterPro" id="IPR020846">
    <property type="entry name" value="MFS_dom"/>
</dbReference>
<evidence type="ECO:0000256" key="8">
    <source>
        <dbReference type="SAM" id="Phobius"/>
    </source>
</evidence>
<dbReference type="RefSeq" id="XP_018692613.1">
    <property type="nucleotide sequence ID" value="XM_018838053.1"/>
</dbReference>
<protein>
    <recommendedName>
        <fullName evidence="9">Major facilitator superfamily (MFS) profile domain-containing protein</fullName>
    </recommendedName>
</protein>
<evidence type="ECO:0000313" key="10">
    <source>
        <dbReference type="EMBL" id="OAP59246.1"/>
    </source>
</evidence>
<dbReference type="OrthoDB" id="6612291at2759"/>
<feature type="transmembrane region" description="Helical" evidence="8">
    <location>
        <begin position="458"/>
        <end position="476"/>
    </location>
</feature>
<comment type="caution">
    <text evidence="10">The sequence shown here is derived from an EMBL/GenBank/DDBJ whole genome shotgun (WGS) entry which is preliminary data.</text>
</comment>
<comment type="similarity">
    <text evidence="2 7">Belongs to the major facilitator superfamily. Sugar transporter (TC 2.A.1.1) family.</text>
</comment>